<accession>A0A256GEB4</accession>
<dbReference type="InterPro" id="IPR023214">
    <property type="entry name" value="HAD_sf"/>
</dbReference>
<dbReference type="Gene3D" id="3.40.50.10490">
    <property type="entry name" value="Glucose-6-phosphate isomerase like protein, domain 1"/>
    <property type="match status" value="1"/>
</dbReference>
<dbReference type="RefSeq" id="WP_094543783.1">
    <property type="nucleotide sequence ID" value="NZ_JBLZNL010000001.1"/>
</dbReference>
<dbReference type="GO" id="GO:0016787">
    <property type="term" value="F:hydrolase activity"/>
    <property type="evidence" value="ECO:0007669"/>
    <property type="project" value="UniProtKB-KW"/>
</dbReference>
<protein>
    <submittedName>
        <fullName evidence="3">HAD hydrolase, IIB family protein</fullName>
    </submittedName>
</protein>
<evidence type="ECO:0000313" key="4">
    <source>
        <dbReference type="Proteomes" id="UP000216188"/>
    </source>
</evidence>
<dbReference type="Gene3D" id="3.40.50.1000">
    <property type="entry name" value="HAD superfamily/HAD-like"/>
    <property type="match status" value="1"/>
</dbReference>
<gene>
    <name evidence="3" type="ORF">CEV34_3029</name>
    <name evidence="2" type="ORF">EHE22_16265</name>
</gene>
<evidence type="ECO:0000313" key="2">
    <source>
        <dbReference type="EMBL" id="NNV21974.1"/>
    </source>
</evidence>
<dbReference type="PROSITE" id="PS51464">
    <property type="entry name" value="SIS"/>
    <property type="match status" value="1"/>
</dbReference>
<dbReference type="GO" id="GO:0097367">
    <property type="term" value="F:carbohydrate derivative binding"/>
    <property type="evidence" value="ECO:0007669"/>
    <property type="project" value="InterPro"/>
</dbReference>
<name>A0A256GEB4_9HYPH</name>
<reference evidence="3 4" key="1">
    <citation type="submission" date="2017-07" db="EMBL/GenBank/DDBJ databases">
        <title>Phylogenetic study on the rhizospheric bacterium Ochrobactrum sp. A44.</title>
        <authorList>
            <person name="Krzyzanowska D.M."/>
            <person name="Ossowicki A."/>
            <person name="Rajewska M."/>
            <person name="Maciag T."/>
            <person name="Kaczynski Z."/>
            <person name="Czerwicka M."/>
            <person name="Jafra S."/>
        </authorList>
    </citation>
    <scope>NUCLEOTIDE SEQUENCE [LARGE SCALE GENOMIC DNA]</scope>
    <source>
        <strain evidence="3 4">CCUG 30717</strain>
    </source>
</reference>
<keyword evidence="4" id="KW-1185">Reference proteome</keyword>
<dbReference type="EMBL" id="NNRM01000022">
    <property type="protein sequence ID" value="OYR25280.1"/>
    <property type="molecule type" value="Genomic_DNA"/>
</dbReference>
<dbReference type="InterPro" id="IPR001347">
    <property type="entry name" value="SIS_dom"/>
</dbReference>
<dbReference type="Proteomes" id="UP000216188">
    <property type="component" value="Unassembled WGS sequence"/>
</dbReference>
<reference evidence="2 5" key="2">
    <citation type="submission" date="2018-11" db="EMBL/GenBank/DDBJ databases">
        <title>Genome sequencing and analysis.</title>
        <authorList>
            <person name="Huang Y.-T."/>
        </authorList>
    </citation>
    <scope>NUCLEOTIDE SEQUENCE [LARGE SCALE GENOMIC DNA]</scope>
    <source>
        <strain evidence="2 5">SHIN</strain>
    </source>
</reference>
<proteinExistence type="predicted"/>
<dbReference type="AlphaFoldDB" id="A0A256GEB4"/>
<dbReference type="InterPro" id="IPR036412">
    <property type="entry name" value="HAD-like_sf"/>
</dbReference>
<dbReference type="Gene3D" id="3.90.1070.10">
    <property type="match status" value="1"/>
</dbReference>
<evidence type="ECO:0000313" key="5">
    <source>
        <dbReference type="Proteomes" id="UP000526233"/>
    </source>
</evidence>
<dbReference type="InterPro" id="IPR046348">
    <property type="entry name" value="SIS_dom_sf"/>
</dbReference>
<dbReference type="Proteomes" id="UP000526233">
    <property type="component" value="Unassembled WGS sequence"/>
</dbReference>
<dbReference type="GO" id="GO:1901135">
    <property type="term" value="P:carbohydrate derivative metabolic process"/>
    <property type="evidence" value="ECO:0007669"/>
    <property type="project" value="InterPro"/>
</dbReference>
<comment type="caution">
    <text evidence="3">The sequence shown here is derived from an EMBL/GenBank/DDBJ whole genome shotgun (WGS) entry which is preliminary data.</text>
</comment>
<evidence type="ECO:0000259" key="1">
    <source>
        <dbReference type="PROSITE" id="PS51464"/>
    </source>
</evidence>
<sequence length="648" mass="68973">MRSRFSEKLDRIGDTVALGVEGDARALAKALDEGRARPTIAVGSGGSAIAAEYFARCRETLFSVRTSVETPMQFVLGASGIADCDVWIFSASSDNADIVAAVETAVRRRAHSIQLVTRNPGGQAATKVSIAGGQIHTVSVVDLKDGYLATHSLVAMTTTLLFASDLVCGEPVGPELAVNYLASVQERLALGARGGQQDRFRSLNNGDTLLVLADPQAKPVATLIDTSLWESGICPVQTTDFRNFAHGRHAWIHQRSSSSIVLALVSQDSHAVWRALKKNLPGDLRVVEIDLGLSGRLANALGVIDALVLVEAMGAAVNIDPGRPPIGSYAKSIYEDQALLSLSAELSPPVEHKRAAVLRYDDLSSQHLLLVEAQRNWLAGISDAVFGGLVLDYDGTIVRTTERFSPPANDLIDELERLLSQGLKIVIATGRGSSAGKDLREVLRPELHASVVVSYYNGGYSRTLDVDTNVERPSADPAIDESIAWLRANNGLFASECSFEPGIQVTIQKDDLKNAATFLADVGTCPPIVDGRVRLTSSAHSFDLIPSTTSKLAAVKAIKAEINEGASVLCIGDSGSRNGNDYAILATPHGISVGDVCGMANGCWSFFGDHLLGPDALLELLRALKPYGSKGMKIDVAALAFDRNWAKT</sequence>
<keyword evidence="3" id="KW-0378">Hydrolase</keyword>
<dbReference type="Pfam" id="PF08282">
    <property type="entry name" value="Hydrolase_3"/>
    <property type="match status" value="1"/>
</dbReference>
<feature type="domain" description="SIS" evidence="1">
    <location>
        <begin position="27"/>
        <end position="177"/>
    </location>
</feature>
<organism evidence="3 4">
    <name type="scientific">Brucella pseudogrignonensis</name>
    <dbReference type="NCBI Taxonomy" id="419475"/>
    <lineage>
        <taxon>Bacteria</taxon>
        <taxon>Pseudomonadati</taxon>
        <taxon>Pseudomonadota</taxon>
        <taxon>Alphaproteobacteria</taxon>
        <taxon>Hyphomicrobiales</taxon>
        <taxon>Brucellaceae</taxon>
        <taxon>Brucella/Ochrobactrum group</taxon>
        <taxon>Brucella</taxon>
    </lineage>
</organism>
<dbReference type="EMBL" id="PKQI01000003">
    <property type="protein sequence ID" value="NNV21974.1"/>
    <property type="molecule type" value="Genomic_DNA"/>
</dbReference>
<evidence type="ECO:0000313" key="3">
    <source>
        <dbReference type="EMBL" id="OYR25280.1"/>
    </source>
</evidence>
<dbReference type="SUPFAM" id="SSF53697">
    <property type="entry name" value="SIS domain"/>
    <property type="match status" value="1"/>
</dbReference>
<dbReference type="SUPFAM" id="SSF56784">
    <property type="entry name" value="HAD-like"/>
    <property type="match status" value="1"/>
</dbReference>